<protein>
    <submittedName>
        <fullName evidence="2">Uncharacterized protein</fullName>
    </submittedName>
</protein>
<dbReference type="Pfam" id="PF05340">
    <property type="entry name" value="DUF740"/>
    <property type="match status" value="3"/>
</dbReference>
<comment type="caution">
    <text evidence="2">The sequence shown here is derived from an EMBL/GenBank/DDBJ whole genome shotgun (WGS) entry which is preliminary data.</text>
</comment>
<feature type="region of interest" description="Disordered" evidence="1">
    <location>
        <begin position="34"/>
        <end position="110"/>
    </location>
</feature>
<feature type="region of interest" description="Disordered" evidence="1">
    <location>
        <begin position="250"/>
        <end position="299"/>
    </location>
</feature>
<evidence type="ECO:0000256" key="1">
    <source>
        <dbReference type="SAM" id="MobiDB-lite"/>
    </source>
</evidence>
<dbReference type="PANTHER" id="PTHR31659">
    <property type="entry name" value="PROTEIN: UPF0503-LIKE PROTEIN, PUTATIVE (DUF740)-RELATED"/>
    <property type="match status" value="1"/>
</dbReference>
<dbReference type="AlphaFoldDB" id="A0AAN9PKU5"/>
<accession>A0AAN9PKU5</accession>
<gene>
    <name evidence="2" type="ORF">RJT34_11831</name>
</gene>
<feature type="region of interest" description="Disordered" evidence="1">
    <location>
        <begin position="160"/>
        <end position="195"/>
    </location>
</feature>
<feature type="compositionally biased region" description="Low complexity" evidence="1">
    <location>
        <begin position="52"/>
        <end position="63"/>
    </location>
</feature>
<organism evidence="2 3">
    <name type="scientific">Clitoria ternatea</name>
    <name type="common">Butterfly pea</name>
    <dbReference type="NCBI Taxonomy" id="43366"/>
    <lineage>
        <taxon>Eukaryota</taxon>
        <taxon>Viridiplantae</taxon>
        <taxon>Streptophyta</taxon>
        <taxon>Embryophyta</taxon>
        <taxon>Tracheophyta</taxon>
        <taxon>Spermatophyta</taxon>
        <taxon>Magnoliopsida</taxon>
        <taxon>eudicotyledons</taxon>
        <taxon>Gunneridae</taxon>
        <taxon>Pentapetalae</taxon>
        <taxon>rosids</taxon>
        <taxon>fabids</taxon>
        <taxon>Fabales</taxon>
        <taxon>Fabaceae</taxon>
        <taxon>Papilionoideae</taxon>
        <taxon>50 kb inversion clade</taxon>
        <taxon>NPAAA clade</taxon>
        <taxon>indigoferoid/millettioid clade</taxon>
        <taxon>Phaseoleae</taxon>
        <taxon>Clitoria</taxon>
    </lineage>
</organism>
<dbReference type="EMBL" id="JAYKXN010000003">
    <property type="protein sequence ID" value="KAK7300977.1"/>
    <property type="molecule type" value="Genomic_DNA"/>
</dbReference>
<feature type="compositionally biased region" description="Low complexity" evidence="1">
    <location>
        <begin position="251"/>
        <end position="271"/>
    </location>
</feature>
<feature type="compositionally biased region" description="Basic residues" evidence="1">
    <location>
        <begin position="160"/>
        <end position="173"/>
    </location>
</feature>
<sequence>MTSKPHRRTACHRHPNVPVTGFCALCLHERLAGITSDNHSPPPPDLRRSKSCSRPTSSSAAASEPRRRSCEVRPRNTLSDLFVLDDNRRGRNRNPHSSEAANSGFEVRVSDGDEEETKTVKEFIDLEVRRSRKCSRRDSRTFWNAATAFGEKFRKWKWKHKSNAKNQHQHHHLNGNDANGRSVEKRRARRFSETQSEIGECNLGRTSCDTDPRLSIDAGRISVDCPRASWDGYLIGKSCSRLSPMVSLVEDSNSNDSDSNRNNSNSSNSNSVGFESAGDRRRSFGIDRSNSRRRQSNAEVDELKLISKSNAEVDELKLISNSHANANVKVSPATFYGAKLLITEKELMDNYVKSSSDVVVESDCVLESDSKEDVSDVTNRIRQKGFKKFPRWRGVLDKFGLVQRKENKLEDGECDSGNTVNKPLTESLQRLRRVVNAQGSEPVGQKLMRSYSVSCRSPNRSPCRVDGFVNGVVEDLEAKGNVLNGRQEFTFQRNRSVRFSPNNPDTGLLRFYLTPSMGYRRSKSGKSTIKDLHSMARTGL</sequence>
<keyword evidence="3" id="KW-1185">Reference proteome</keyword>
<dbReference type="Proteomes" id="UP001359559">
    <property type="component" value="Unassembled WGS sequence"/>
</dbReference>
<reference evidence="2 3" key="1">
    <citation type="submission" date="2024-01" db="EMBL/GenBank/DDBJ databases">
        <title>The genomes of 5 underutilized Papilionoideae crops provide insights into root nodulation and disease resistance.</title>
        <authorList>
            <person name="Yuan L."/>
        </authorList>
    </citation>
    <scope>NUCLEOTIDE SEQUENCE [LARGE SCALE GENOMIC DNA]</scope>
    <source>
        <strain evidence="2">LY-2023</strain>
        <tissue evidence="2">Leaf</tissue>
    </source>
</reference>
<name>A0AAN9PKU5_CLITE</name>
<dbReference type="InterPro" id="IPR008004">
    <property type="entry name" value="OCTOPUS-like"/>
</dbReference>
<evidence type="ECO:0000313" key="2">
    <source>
        <dbReference type="EMBL" id="KAK7300977.1"/>
    </source>
</evidence>
<dbReference type="PANTHER" id="PTHR31659:SF0">
    <property type="entry name" value="EMB|CAB61945.1"/>
    <property type="match status" value="1"/>
</dbReference>
<evidence type="ECO:0000313" key="3">
    <source>
        <dbReference type="Proteomes" id="UP001359559"/>
    </source>
</evidence>
<feature type="compositionally biased region" description="Basic and acidic residues" evidence="1">
    <location>
        <begin position="64"/>
        <end position="74"/>
    </location>
</feature>
<proteinExistence type="predicted"/>